<gene>
    <name evidence="2" type="ORF">SAMN06265374_1449</name>
</gene>
<dbReference type="EMBL" id="FXTT01000002">
    <property type="protein sequence ID" value="SMP14527.1"/>
    <property type="molecule type" value="Genomic_DNA"/>
</dbReference>
<dbReference type="Proteomes" id="UP001157914">
    <property type="component" value="Unassembled WGS sequence"/>
</dbReference>
<organism evidence="2 3">
    <name type="scientific">Roseibium denhamense</name>
    <dbReference type="NCBI Taxonomy" id="76305"/>
    <lineage>
        <taxon>Bacteria</taxon>
        <taxon>Pseudomonadati</taxon>
        <taxon>Pseudomonadota</taxon>
        <taxon>Alphaproteobacteria</taxon>
        <taxon>Hyphomicrobiales</taxon>
        <taxon>Stappiaceae</taxon>
        <taxon>Roseibium</taxon>
    </lineage>
</organism>
<name>A0ABY1NP09_9HYPH</name>
<keyword evidence="3" id="KW-1185">Reference proteome</keyword>
<protein>
    <submittedName>
        <fullName evidence="2">Uncharacterized protein</fullName>
    </submittedName>
</protein>
<proteinExistence type="predicted"/>
<feature type="region of interest" description="Disordered" evidence="1">
    <location>
        <begin position="1"/>
        <end position="24"/>
    </location>
</feature>
<comment type="caution">
    <text evidence="2">The sequence shown here is derived from an EMBL/GenBank/DDBJ whole genome shotgun (WGS) entry which is preliminary data.</text>
</comment>
<sequence length="56" mass="6385">MMTDLQIFNERDPGRSSAESRDRDATIALEPHRYRIPLCLSGMTNLRVLQTPAVIQ</sequence>
<evidence type="ECO:0000313" key="2">
    <source>
        <dbReference type="EMBL" id="SMP14527.1"/>
    </source>
</evidence>
<accession>A0ABY1NP09</accession>
<reference evidence="2 3" key="1">
    <citation type="submission" date="2017-05" db="EMBL/GenBank/DDBJ databases">
        <authorList>
            <person name="Varghese N."/>
            <person name="Submissions S."/>
        </authorList>
    </citation>
    <scope>NUCLEOTIDE SEQUENCE [LARGE SCALE GENOMIC DNA]</scope>
    <source>
        <strain evidence="2 3">DSM 15949</strain>
    </source>
</reference>
<evidence type="ECO:0000256" key="1">
    <source>
        <dbReference type="SAM" id="MobiDB-lite"/>
    </source>
</evidence>
<evidence type="ECO:0000313" key="3">
    <source>
        <dbReference type="Proteomes" id="UP001157914"/>
    </source>
</evidence>
<feature type="compositionally biased region" description="Basic and acidic residues" evidence="1">
    <location>
        <begin position="9"/>
        <end position="24"/>
    </location>
</feature>